<keyword evidence="1" id="KW-0472">Membrane</keyword>
<organism evidence="2 3">
    <name type="scientific">Pedobacter metabolipauper</name>
    <dbReference type="NCBI Taxonomy" id="425513"/>
    <lineage>
        <taxon>Bacteria</taxon>
        <taxon>Pseudomonadati</taxon>
        <taxon>Bacteroidota</taxon>
        <taxon>Sphingobacteriia</taxon>
        <taxon>Sphingobacteriales</taxon>
        <taxon>Sphingobacteriaceae</taxon>
        <taxon>Pedobacter</taxon>
    </lineage>
</organism>
<dbReference type="Proteomes" id="UP000295620">
    <property type="component" value="Unassembled WGS sequence"/>
</dbReference>
<protein>
    <submittedName>
        <fullName evidence="2">Uncharacterized protein</fullName>
    </submittedName>
</protein>
<dbReference type="OrthoDB" id="799504at2"/>
<gene>
    <name evidence="2" type="ORF">ATK78_1030</name>
</gene>
<keyword evidence="3" id="KW-1185">Reference proteome</keyword>
<feature type="transmembrane region" description="Helical" evidence="1">
    <location>
        <begin position="84"/>
        <end position="107"/>
    </location>
</feature>
<comment type="caution">
    <text evidence="2">The sequence shown here is derived from an EMBL/GenBank/DDBJ whole genome shotgun (WGS) entry which is preliminary data.</text>
</comment>
<evidence type="ECO:0000313" key="3">
    <source>
        <dbReference type="Proteomes" id="UP000295620"/>
    </source>
</evidence>
<dbReference type="EMBL" id="SNYC01000003">
    <property type="protein sequence ID" value="TDQ11900.1"/>
    <property type="molecule type" value="Genomic_DNA"/>
</dbReference>
<proteinExistence type="predicted"/>
<dbReference type="RefSeq" id="WP_133574935.1">
    <property type="nucleotide sequence ID" value="NZ_SNYC01000003.1"/>
</dbReference>
<sequence length="109" mass="12355">MSIQDTIINDANNSSLEVRDRAKEEYEQYVRAKKLQNDVVEQDKNERKDYASVLVTITTIWLAMVLIIFIAIGKGDLIYSDSVIITLLTTTTANVISLLVIVANYLFKK</sequence>
<keyword evidence="1" id="KW-1133">Transmembrane helix</keyword>
<reference evidence="2 3" key="1">
    <citation type="submission" date="2019-03" db="EMBL/GenBank/DDBJ databases">
        <title>Genomic Encyclopedia of Archaeal and Bacterial Type Strains, Phase II (KMG-II): from individual species to whole genera.</title>
        <authorList>
            <person name="Goeker M."/>
        </authorList>
    </citation>
    <scope>NUCLEOTIDE SEQUENCE [LARGE SCALE GENOMIC DNA]</scope>
    <source>
        <strain evidence="2 3">DSM 19035</strain>
    </source>
</reference>
<feature type="transmembrane region" description="Helical" evidence="1">
    <location>
        <begin position="50"/>
        <end position="72"/>
    </location>
</feature>
<evidence type="ECO:0000313" key="2">
    <source>
        <dbReference type="EMBL" id="TDQ11900.1"/>
    </source>
</evidence>
<keyword evidence="1" id="KW-0812">Transmembrane</keyword>
<name>A0A4R6T2Y6_9SPHI</name>
<evidence type="ECO:0000256" key="1">
    <source>
        <dbReference type="SAM" id="Phobius"/>
    </source>
</evidence>
<accession>A0A4R6T2Y6</accession>
<dbReference type="AlphaFoldDB" id="A0A4R6T2Y6"/>